<organism evidence="6 7">
    <name type="scientific">Aplysia californica</name>
    <name type="common">California sea hare</name>
    <dbReference type="NCBI Taxonomy" id="6500"/>
    <lineage>
        <taxon>Eukaryota</taxon>
        <taxon>Metazoa</taxon>
        <taxon>Spiralia</taxon>
        <taxon>Lophotrochozoa</taxon>
        <taxon>Mollusca</taxon>
        <taxon>Gastropoda</taxon>
        <taxon>Heterobranchia</taxon>
        <taxon>Euthyneura</taxon>
        <taxon>Tectipleura</taxon>
        <taxon>Aplysiida</taxon>
        <taxon>Aplysioidea</taxon>
        <taxon>Aplysiidae</taxon>
        <taxon>Aplysia</taxon>
    </lineage>
</organism>
<evidence type="ECO:0000256" key="4">
    <source>
        <dbReference type="ARBA" id="ARBA00023128"/>
    </source>
</evidence>
<evidence type="ECO:0000256" key="1">
    <source>
        <dbReference type="ARBA" id="ARBA00004273"/>
    </source>
</evidence>
<evidence type="ECO:0000256" key="2">
    <source>
        <dbReference type="ARBA" id="ARBA00009331"/>
    </source>
</evidence>
<sequence>MPSSKEAICPSTGFVTETKRRTFTMFGRIFLRRLSSLAEPLPKASQGQYPVPNSSRYRKLQELQTRFCQDDGLLVWQKQPADVTLYRISCILVVTGVVLTFDTLRRMAAPPKNE</sequence>
<reference evidence="7" key="1">
    <citation type="submission" date="2025-08" db="UniProtKB">
        <authorList>
            <consortium name="RefSeq"/>
        </authorList>
    </citation>
    <scope>IDENTIFICATION</scope>
</reference>
<dbReference type="Gene3D" id="4.10.91.10">
    <property type="entry name" value="Cytochrome c oxidase, subunit VIIa"/>
    <property type="match status" value="1"/>
</dbReference>
<dbReference type="GeneID" id="101848729"/>
<dbReference type="InterPro" id="IPR036539">
    <property type="entry name" value="Cyt_c_oxidase_su7a_sf"/>
</dbReference>
<dbReference type="Proteomes" id="UP000694888">
    <property type="component" value="Unplaced"/>
</dbReference>
<evidence type="ECO:0000256" key="3">
    <source>
        <dbReference type="ARBA" id="ARBA00022792"/>
    </source>
</evidence>
<protein>
    <submittedName>
        <fullName evidence="7">Uncharacterized protein LOC101848729 isoform X1</fullName>
    </submittedName>
</protein>
<proteinExistence type="inferred from homology"/>
<comment type="subcellular location">
    <subcellularLocation>
        <location evidence="1">Mitochondrion inner membrane</location>
    </subcellularLocation>
</comment>
<evidence type="ECO:0000313" key="6">
    <source>
        <dbReference type="Proteomes" id="UP000694888"/>
    </source>
</evidence>
<evidence type="ECO:0000313" key="7">
    <source>
        <dbReference type="RefSeq" id="XP_012935048.1"/>
    </source>
</evidence>
<name>A0ABM0ZV20_APLCA</name>
<keyword evidence="5" id="KW-0472">Membrane</keyword>
<dbReference type="SUPFAM" id="SSF81419">
    <property type="entry name" value="Mitochondrial cytochrome c oxidase subunit VIIa"/>
    <property type="match status" value="1"/>
</dbReference>
<gene>
    <name evidence="7" type="primary">LOC101848729</name>
</gene>
<keyword evidence="3" id="KW-0999">Mitochondrion inner membrane</keyword>
<evidence type="ECO:0000256" key="5">
    <source>
        <dbReference type="ARBA" id="ARBA00023136"/>
    </source>
</evidence>
<keyword evidence="4" id="KW-0496">Mitochondrion</keyword>
<comment type="similarity">
    <text evidence="2">Belongs to the cytochrome c oxidase VIIa family.</text>
</comment>
<accession>A0ABM0ZV20</accession>
<keyword evidence="6" id="KW-1185">Reference proteome</keyword>
<dbReference type="RefSeq" id="XP_012935048.1">
    <property type="nucleotide sequence ID" value="XM_013079594.1"/>
</dbReference>